<name>A0A914D6F0_9BILA</name>
<protein>
    <submittedName>
        <fullName evidence="2">Uncharacterized protein</fullName>
    </submittedName>
</protein>
<evidence type="ECO:0000313" key="2">
    <source>
        <dbReference type="WBParaSite" id="ACRNAN_scaffold18525.g12853.t1"/>
    </source>
</evidence>
<accession>A0A914D6F0</accession>
<reference evidence="2" key="1">
    <citation type="submission" date="2022-11" db="UniProtKB">
        <authorList>
            <consortium name="WormBaseParasite"/>
        </authorList>
    </citation>
    <scope>IDENTIFICATION</scope>
</reference>
<dbReference type="WBParaSite" id="ACRNAN_scaffold18525.g12853.t1">
    <property type="protein sequence ID" value="ACRNAN_scaffold18525.g12853.t1"/>
    <property type="gene ID" value="ACRNAN_scaffold18525.g12853"/>
</dbReference>
<dbReference type="AlphaFoldDB" id="A0A914D6F0"/>
<proteinExistence type="predicted"/>
<evidence type="ECO:0000313" key="1">
    <source>
        <dbReference type="Proteomes" id="UP000887540"/>
    </source>
</evidence>
<keyword evidence="1" id="KW-1185">Reference proteome</keyword>
<dbReference type="Proteomes" id="UP000887540">
    <property type="component" value="Unplaced"/>
</dbReference>
<organism evidence="1 2">
    <name type="scientific">Acrobeloides nanus</name>
    <dbReference type="NCBI Taxonomy" id="290746"/>
    <lineage>
        <taxon>Eukaryota</taxon>
        <taxon>Metazoa</taxon>
        <taxon>Ecdysozoa</taxon>
        <taxon>Nematoda</taxon>
        <taxon>Chromadorea</taxon>
        <taxon>Rhabditida</taxon>
        <taxon>Tylenchina</taxon>
        <taxon>Cephalobomorpha</taxon>
        <taxon>Cephaloboidea</taxon>
        <taxon>Cephalobidae</taxon>
        <taxon>Acrobeloides</taxon>
    </lineage>
</organism>
<sequence length="70" mass="7802">MTLRAITNDGSWITVRVDVQNINGCGYDEVEIGSKGGPTLLNASYCNLTITFEGPGKFFSMERFQKAWHD</sequence>